<protein>
    <submittedName>
        <fullName evidence="4">Macrolide 2'-phosphotransferase</fullName>
    </submittedName>
</protein>
<evidence type="ECO:0000256" key="1">
    <source>
        <dbReference type="SAM" id="MobiDB-lite"/>
    </source>
</evidence>
<evidence type="ECO:0000313" key="4">
    <source>
        <dbReference type="EMBL" id="WMC84904.1"/>
    </source>
</evidence>
<evidence type="ECO:0000259" key="2">
    <source>
        <dbReference type="Pfam" id="PF01636"/>
    </source>
</evidence>
<feature type="region of interest" description="Disordered" evidence="1">
    <location>
        <begin position="1"/>
        <end position="66"/>
    </location>
</feature>
<dbReference type="InterPro" id="IPR051678">
    <property type="entry name" value="AGP_Transferase"/>
</dbReference>
<dbReference type="SUPFAM" id="SSF56112">
    <property type="entry name" value="Protein kinase-like (PK-like)"/>
    <property type="match status" value="1"/>
</dbReference>
<dbReference type="RefSeq" id="WP_052731541.1">
    <property type="nucleotide sequence ID" value="NZ_CP121271.1"/>
</dbReference>
<reference evidence="3 6" key="2">
    <citation type="submission" date="2024-10" db="EMBL/GenBank/DDBJ databases">
        <title>Draft genome assembly of a novel steroid transforming actinomycete isolated from African clawed frog Xenopus laevis.</title>
        <authorList>
            <person name="Bragin E."/>
            <person name="Kollerov V."/>
            <person name="Donova M.V."/>
        </authorList>
    </citation>
    <scope>NUCLEOTIDE SEQUENCE [LARGE SCALE GENOMIC DNA]</scope>
    <source>
        <strain evidence="3 6">MTOC-St3</strain>
    </source>
</reference>
<dbReference type="PANTHER" id="PTHR21310">
    <property type="entry name" value="AMINOGLYCOSIDE PHOSPHOTRANSFERASE-RELATED-RELATED"/>
    <property type="match status" value="1"/>
</dbReference>
<dbReference type="Gene3D" id="3.30.200.20">
    <property type="entry name" value="Phosphorylase Kinase, domain 1"/>
    <property type="match status" value="1"/>
</dbReference>
<dbReference type="Pfam" id="PF01636">
    <property type="entry name" value="APH"/>
    <property type="match status" value="1"/>
</dbReference>
<dbReference type="EMBL" id="CP121271">
    <property type="protein sequence ID" value="WMC84904.1"/>
    <property type="molecule type" value="Genomic_DNA"/>
</dbReference>
<organism evidence="4 5">
    <name type="scientific">Streptomyces rochei</name>
    <name type="common">Streptomyces parvullus</name>
    <dbReference type="NCBI Taxonomy" id="1928"/>
    <lineage>
        <taxon>Bacteria</taxon>
        <taxon>Bacillati</taxon>
        <taxon>Actinomycetota</taxon>
        <taxon>Actinomycetes</taxon>
        <taxon>Kitasatosporales</taxon>
        <taxon>Streptomycetaceae</taxon>
        <taxon>Streptomyces</taxon>
        <taxon>Streptomyces rochei group</taxon>
    </lineage>
</organism>
<dbReference type="EMBL" id="JBIENY010000465">
    <property type="protein sequence ID" value="MFG6299908.1"/>
    <property type="molecule type" value="Genomic_DNA"/>
</dbReference>
<dbReference type="Proteomes" id="UP001605990">
    <property type="component" value="Unassembled WGS sequence"/>
</dbReference>
<dbReference type="CDD" id="cd05152">
    <property type="entry name" value="MPH2"/>
    <property type="match status" value="1"/>
</dbReference>
<dbReference type="Proteomes" id="UP001231701">
    <property type="component" value="Chromosome"/>
</dbReference>
<dbReference type="InterPro" id="IPR011009">
    <property type="entry name" value="Kinase-like_dom_sf"/>
</dbReference>
<evidence type="ECO:0000313" key="5">
    <source>
        <dbReference type="Proteomes" id="UP001231701"/>
    </source>
</evidence>
<feature type="compositionally biased region" description="Low complexity" evidence="1">
    <location>
        <begin position="27"/>
        <end position="64"/>
    </location>
</feature>
<keyword evidence="6" id="KW-1185">Reference proteome</keyword>
<dbReference type="GeneID" id="90941308"/>
<gene>
    <name evidence="3" type="ORF">ACGU38_31725</name>
    <name evidence="4" type="ORF">P7W03_04750</name>
</gene>
<dbReference type="PANTHER" id="PTHR21310:SF15">
    <property type="entry name" value="AMINOGLYCOSIDE PHOSPHOTRANSFERASE DOMAIN-CONTAINING PROTEIN"/>
    <property type="match status" value="1"/>
</dbReference>
<evidence type="ECO:0000313" key="3">
    <source>
        <dbReference type="EMBL" id="MFG6299908.1"/>
    </source>
</evidence>
<proteinExistence type="predicted"/>
<dbReference type="Gene3D" id="3.90.1200.10">
    <property type="match status" value="1"/>
</dbReference>
<dbReference type="InterPro" id="IPR002575">
    <property type="entry name" value="Aminoglycoside_PTrfase"/>
</dbReference>
<evidence type="ECO:0000313" key="6">
    <source>
        <dbReference type="Proteomes" id="UP001605990"/>
    </source>
</evidence>
<name>A0AAX3ZCP9_STRRO</name>
<feature type="domain" description="Aminoglycoside phosphotransferase" evidence="2">
    <location>
        <begin position="90"/>
        <end position="333"/>
    </location>
</feature>
<accession>A0AAX3ZCP9</accession>
<reference evidence="4" key="1">
    <citation type="submission" date="2023-03" db="EMBL/GenBank/DDBJ databases">
        <title>Borrelidin-producing and root-colonizing Streptomyces rochei is a potent biopesticide for soil-borne oomycete-caused plant diseases.</title>
        <authorList>
            <person name="Zhou D."/>
            <person name="Wang X."/>
            <person name="Navarro-Munoz J.C."/>
            <person name="Li W."/>
            <person name="Li J."/>
            <person name="Jiu M."/>
            <person name="Deng S."/>
            <person name="Ye Y."/>
            <person name="Daly P."/>
            <person name="Wei L."/>
        </authorList>
    </citation>
    <scope>NUCLEOTIDE SEQUENCE</scope>
    <source>
        <strain evidence="4">JK1</strain>
    </source>
</reference>
<dbReference type="AlphaFoldDB" id="A0AAX3ZCP9"/>
<sequence length="368" mass="39682">MNAAATTPPGADVTTGRDADVTAPQGTDATTPPGTSTTTRPDADATAPPGTDASTPPGTDTATHPDTDTAELAAYASRRLGVELVPESARADDSGWDFRVVHIRATDGTHWILRRPRRPEASAQLAVEGAVLAAVRGRIAVPVPDWRLHTPELVAYPRLPGVAAGSEDPETLVYDWAMDPLARPDRYLEPLARCLVTVHSTPLDDTWELPGAHPADPVTVRSRIADKLTRARAELELPDHRVARWRKWLDDDCLWPDRLVLVHGDVHPGHTLVESRPSGPPALSGLLDWANAGVGDPAADFVDMLYAGGTDVLDRLLDAYRTAGGEVRDGMRAHVLARASFLWVHVALRGLDTGRPAWVETALRRLAR</sequence>